<dbReference type="PANTHER" id="PTHR12300">
    <property type="entry name" value="HVA22-LIKE PROTEINS"/>
    <property type="match status" value="1"/>
</dbReference>
<dbReference type="AlphaFoldDB" id="A0A0R0M327"/>
<comment type="subcellular location">
    <subcellularLocation>
        <location evidence="1">Membrane</location>
        <topology evidence="1">Multi-pass membrane protein</topology>
    </subcellularLocation>
</comment>
<dbReference type="Pfam" id="PF03134">
    <property type="entry name" value="TB2_DP1_HVA22"/>
    <property type="match status" value="1"/>
</dbReference>
<dbReference type="EMBL" id="LGUB01000434">
    <property type="protein sequence ID" value="KRH93216.1"/>
    <property type="molecule type" value="Genomic_DNA"/>
</dbReference>
<accession>A0A0R0M327</accession>
<sequence>MISTILLNIVTPLAVLYNCYGYYKDKKNRHFKYFFIIMCLFLSIDLSMGFIIKFIPFIQFLKLIFVIWLALPLFNGPSFIYNFYMKKVFVHFEDDIDIQLEKTRKLFVDAIVNRLNQAYGKYKEMNKNLLTTNQKEGEIVTPTDKINQMIEEKVSVTPPDLSSVKQGFNRMYDENKNLNQQISTEDHLSNEGSNDKIIGE</sequence>
<keyword evidence="3" id="KW-1185">Reference proteome</keyword>
<keyword evidence="1" id="KW-1133">Transmembrane helix</keyword>
<protein>
    <recommendedName>
        <fullName evidence="1">Protein YOP1</fullName>
    </recommendedName>
</protein>
<dbReference type="InterPro" id="IPR004345">
    <property type="entry name" value="TB2_DP1_HVA22"/>
</dbReference>
<feature type="transmembrane region" description="Helical" evidence="1">
    <location>
        <begin position="6"/>
        <end position="23"/>
    </location>
</feature>
<reference evidence="2 3" key="1">
    <citation type="submission" date="2015-07" db="EMBL/GenBank/DDBJ databases">
        <title>The genome of Pseudoloma neurophilia, a relevant intracellular parasite of the zebrafish.</title>
        <authorList>
            <person name="Ndikumana S."/>
            <person name="Pelin A."/>
            <person name="Sanders J."/>
            <person name="Corradi N."/>
        </authorList>
    </citation>
    <scope>NUCLEOTIDE SEQUENCE [LARGE SCALE GENOMIC DNA]</scope>
    <source>
        <strain evidence="2 3">MK1</strain>
    </source>
</reference>
<keyword evidence="1" id="KW-0472">Membrane</keyword>
<comment type="caution">
    <text evidence="2">The sequence shown here is derived from an EMBL/GenBank/DDBJ whole genome shotgun (WGS) entry which is preliminary data.</text>
</comment>
<dbReference type="VEuPathDB" id="MicrosporidiaDB:M153_12980002879"/>
<proteinExistence type="inferred from homology"/>
<organism evidence="2 3">
    <name type="scientific">Pseudoloma neurophilia</name>
    <dbReference type="NCBI Taxonomy" id="146866"/>
    <lineage>
        <taxon>Eukaryota</taxon>
        <taxon>Fungi</taxon>
        <taxon>Fungi incertae sedis</taxon>
        <taxon>Microsporidia</taxon>
        <taxon>Pseudoloma</taxon>
    </lineage>
</organism>
<dbReference type="GO" id="GO:0016020">
    <property type="term" value="C:membrane"/>
    <property type="evidence" value="ECO:0007669"/>
    <property type="project" value="UniProtKB-SubCell"/>
</dbReference>
<gene>
    <name evidence="2" type="ORF">M153_12980002879</name>
</gene>
<comment type="caution">
    <text evidence="1">Lacks conserved residue(s) required for the propagation of feature annotation.</text>
</comment>
<name>A0A0R0M327_9MICR</name>
<keyword evidence="1" id="KW-0812">Transmembrane</keyword>
<comment type="similarity">
    <text evidence="1">Belongs to the DP1 family.</text>
</comment>
<evidence type="ECO:0000313" key="2">
    <source>
        <dbReference type="EMBL" id="KRH93216.1"/>
    </source>
</evidence>
<feature type="transmembrane region" description="Helical" evidence="1">
    <location>
        <begin position="63"/>
        <end position="84"/>
    </location>
</feature>
<evidence type="ECO:0000256" key="1">
    <source>
        <dbReference type="RuleBase" id="RU362006"/>
    </source>
</evidence>
<dbReference type="OrthoDB" id="434647at2759"/>
<evidence type="ECO:0000313" key="3">
    <source>
        <dbReference type="Proteomes" id="UP000051530"/>
    </source>
</evidence>
<feature type="transmembrane region" description="Helical" evidence="1">
    <location>
        <begin position="35"/>
        <end position="57"/>
    </location>
</feature>
<dbReference type="Proteomes" id="UP000051530">
    <property type="component" value="Unassembled WGS sequence"/>
</dbReference>